<evidence type="ECO:0000313" key="3">
    <source>
        <dbReference type="Proteomes" id="UP000484885"/>
    </source>
</evidence>
<organism evidence="2 3">
    <name type="scientific">Wenzhouxiangella limi</name>
    <dbReference type="NCBI Taxonomy" id="2707351"/>
    <lineage>
        <taxon>Bacteria</taxon>
        <taxon>Pseudomonadati</taxon>
        <taxon>Pseudomonadota</taxon>
        <taxon>Gammaproteobacteria</taxon>
        <taxon>Chromatiales</taxon>
        <taxon>Wenzhouxiangellaceae</taxon>
        <taxon>Wenzhouxiangella</taxon>
    </lineage>
</organism>
<keyword evidence="2" id="KW-0378">Hydrolase</keyword>
<reference evidence="2 3" key="1">
    <citation type="submission" date="2020-02" db="EMBL/GenBank/DDBJ databases">
        <authorList>
            <person name="Zhang X.-Y."/>
        </authorList>
    </citation>
    <scope>NUCLEOTIDE SEQUENCE [LARGE SCALE GENOMIC DNA]</scope>
    <source>
        <strain evidence="2 3">C33</strain>
    </source>
</reference>
<dbReference type="InterPro" id="IPR050789">
    <property type="entry name" value="Diverse_Enzym_Activities"/>
</dbReference>
<protein>
    <submittedName>
        <fullName evidence="2">Serine hydrolase</fullName>
    </submittedName>
</protein>
<accession>A0A845UR64</accession>
<name>A0A845UR64_9GAMM</name>
<comment type="caution">
    <text evidence="2">The sequence shown here is derived from an EMBL/GenBank/DDBJ whole genome shotgun (WGS) entry which is preliminary data.</text>
</comment>
<feature type="domain" description="Beta-lactamase-related" evidence="1">
    <location>
        <begin position="54"/>
        <end position="329"/>
    </location>
</feature>
<dbReference type="PANTHER" id="PTHR43283">
    <property type="entry name" value="BETA-LACTAMASE-RELATED"/>
    <property type="match status" value="1"/>
</dbReference>
<dbReference type="Pfam" id="PF00144">
    <property type="entry name" value="Beta-lactamase"/>
    <property type="match status" value="1"/>
</dbReference>
<dbReference type="AlphaFoldDB" id="A0A845UR64"/>
<dbReference type="InterPro" id="IPR001466">
    <property type="entry name" value="Beta-lactam-related"/>
</dbReference>
<proteinExistence type="predicted"/>
<dbReference type="PANTHER" id="PTHR43283:SF7">
    <property type="entry name" value="BETA-LACTAMASE-RELATED DOMAIN-CONTAINING PROTEIN"/>
    <property type="match status" value="1"/>
</dbReference>
<dbReference type="SUPFAM" id="SSF56601">
    <property type="entry name" value="beta-lactamase/transpeptidase-like"/>
    <property type="match status" value="1"/>
</dbReference>
<gene>
    <name evidence="2" type="ORF">G3I74_01125</name>
</gene>
<dbReference type="EMBL" id="JAAGSC010000023">
    <property type="protein sequence ID" value="NDY94333.1"/>
    <property type="molecule type" value="Genomic_DNA"/>
</dbReference>
<keyword evidence="3" id="KW-1185">Reference proteome</keyword>
<dbReference type="InterPro" id="IPR012338">
    <property type="entry name" value="Beta-lactam/transpept-like"/>
</dbReference>
<dbReference type="Gene3D" id="3.40.710.10">
    <property type="entry name" value="DD-peptidase/beta-lactamase superfamily"/>
    <property type="match status" value="1"/>
</dbReference>
<evidence type="ECO:0000259" key="1">
    <source>
        <dbReference type="Pfam" id="PF00144"/>
    </source>
</evidence>
<dbReference type="Proteomes" id="UP000484885">
    <property type="component" value="Unassembled WGS sequence"/>
</dbReference>
<evidence type="ECO:0000313" key="2">
    <source>
        <dbReference type="EMBL" id="NDY94333.1"/>
    </source>
</evidence>
<dbReference type="GO" id="GO:0016787">
    <property type="term" value="F:hydrolase activity"/>
    <property type="evidence" value="ECO:0007669"/>
    <property type="project" value="UniProtKB-KW"/>
</dbReference>
<sequence>MSRRLRVRLSAMALISRFTRTAFWLAILLLITPALPADRSVIEQAERIDRLHSLLVLQRGEPVIELVRAGPGLDQPANIKSVSKTVLSALAGIAIDRGVLTSPDQRLVELLGDRVPDDGIAPWVAEITLGHALSMQTGLRSTSGRYYGRWVQSADWVAHVLTRPMVDRPGGRMIYSTGSTHLVSAALTAASGKNTLALAREWLGQPMNVRIPPWLRDPQGVYFGGNDMHLSPRALARFGELYRRGGRLDGRRILSADWIRKSWQPNGRSPWTGDDYGYGWFITEIADRATYYGRGFGGQGLFVVPESALTIVMTADPNPPSPGGRHFRHLRELVALIIEEFKP</sequence>